<evidence type="ECO:0000313" key="9">
    <source>
        <dbReference type="Proteomes" id="UP000001514"/>
    </source>
</evidence>
<dbReference type="Gene3D" id="3.40.640.10">
    <property type="entry name" value="Type I PLP-dependent aspartate aminotransferase-like (Major domain)"/>
    <property type="match status" value="1"/>
</dbReference>
<dbReference type="InterPro" id="IPR015424">
    <property type="entry name" value="PyrdxlP-dep_Trfase"/>
</dbReference>
<evidence type="ECO:0000256" key="3">
    <source>
        <dbReference type="ARBA" id="ARBA00022576"/>
    </source>
</evidence>
<comment type="cofactor">
    <cofactor evidence="1">
        <name>pyridoxal 5'-phosphate</name>
        <dbReference type="ChEBI" id="CHEBI:597326"/>
    </cofactor>
</comment>
<dbReference type="eggNOG" id="KOG1411">
    <property type="taxonomic scope" value="Eukaryota"/>
</dbReference>
<evidence type="ECO:0000256" key="5">
    <source>
        <dbReference type="ARBA" id="ARBA00022898"/>
    </source>
</evidence>
<gene>
    <name evidence="8" type="ORF">SELMODRAFT_59797</name>
</gene>
<organism evidence="9">
    <name type="scientific">Selaginella moellendorffii</name>
    <name type="common">Spikemoss</name>
    <dbReference type="NCBI Taxonomy" id="88036"/>
    <lineage>
        <taxon>Eukaryota</taxon>
        <taxon>Viridiplantae</taxon>
        <taxon>Streptophyta</taxon>
        <taxon>Embryophyta</taxon>
        <taxon>Tracheophyta</taxon>
        <taxon>Lycopodiopsida</taxon>
        <taxon>Selaginellales</taxon>
        <taxon>Selaginellaceae</taxon>
        <taxon>Selaginella</taxon>
    </lineage>
</organism>
<dbReference type="SUPFAM" id="SSF53383">
    <property type="entry name" value="PLP-dependent transferases"/>
    <property type="match status" value="1"/>
</dbReference>
<comment type="subunit">
    <text evidence="2">Homodimer.</text>
</comment>
<proteinExistence type="predicted"/>
<dbReference type="PANTHER" id="PTHR11879">
    <property type="entry name" value="ASPARTATE AMINOTRANSFERASE"/>
    <property type="match status" value="1"/>
</dbReference>
<keyword evidence="5" id="KW-0663">Pyridoxal phosphate</keyword>
<comment type="catalytic activity">
    <reaction evidence="6">
        <text>L-aspartate + 2-oxoglutarate = oxaloacetate + L-glutamate</text>
        <dbReference type="Rhea" id="RHEA:21824"/>
        <dbReference type="ChEBI" id="CHEBI:16452"/>
        <dbReference type="ChEBI" id="CHEBI:16810"/>
        <dbReference type="ChEBI" id="CHEBI:29985"/>
        <dbReference type="ChEBI" id="CHEBI:29991"/>
        <dbReference type="EC" id="2.6.1.1"/>
    </reaction>
</comment>
<dbReference type="InterPro" id="IPR000796">
    <property type="entry name" value="Asp_trans"/>
</dbReference>
<evidence type="ECO:0000256" key="4">
    <source>
        <dbReference type="ARBA" id="ARBA00022679"/>
    </source>
</evidence>
<evidence type="ECO:0000259" key="7">
    <source>
        <dbReference type="Pfam" id="PF00155"/>
    </source>
</evidence>
<dbReference type="Proteomes" id="UP000001514">
    <property type="component" value="Unassembled WGS sequence"/>
</dbReference>
<evidence type="ECO:0000313" key="8">
    <source>
        <dbReference type="EMBL" id="EFJ17145.1"/>
    </source>
</evidence>
<dbReference type="GO" id="GO:0006520">
    <property type="term" value="P:amino acid metabolic process"/>
    <property type="evidence" value="ECO:0007669"/>
    <property type="project" value="InterPro"/>
</dbReference>
<feature type="domain" description="Aminotransferase class I/classII large" evidence="7">
    <location>
        <begin position="1"/>
        <end position="75"/>
    </location>
</feature>
<sequence>TWGNHFKVFMNAGLAVRTYRYYDNKTRGLDYDEYARRYWCRAKRLICAHNPTTPQKWEGIRQAIRNRGHLLFYDNRTVSFIQGFASGSLDKDALAVRTFVA</sequence>
<reference evidence="8 9" key="1">
    <citation type="journal article" date="2011" name="Science">
        <title>The Selaginella genome identifies genetic changes associated with the evolution of vascular plants.</title>
        <authorList>
            <person name="Banks J.A."/>
            <person name="Nishiyama T."/>
            <person name="Hasebe M."/>
            <person name="Bowman J.L."/>
            <person name="Gribskov M."/>
            <person name="dePamphilis C."/>
            <person name="Albert V.A."/>
            <person name="Aono N."/>
            <person name="Aoyama T."/>
            <person name="Ambrose B.A."/>
            <person name="Ashton N.W."/>
            <person name="Axtell M.J."/>
            <person name="Barker E."/>
            <person name="Barker M.S."/>
            <person name="Bennetzen J.L."/>
            <person name="Bonawitz N.D."/>
            <person name="Chapple C."/>
            <person name="Cheng C."/>
            <person name="Correa L.G."/>
            <person name="Dacre M."/>
            <person name="DeBarry J."/>
            <person name="Dreyer I."/>
            <person name="Elias M."/>
            <person name="Engstrom E.M."/>
            <person name="Estelle M."/>
            <person name="Feng L."/>
            <person name="Finet C."/>
            <person name="Floyd S.K."/>
            <person name="Frommer W.B."/>
            <person name="Fujita T."/>
            <person name="Gramzow L."/>
            <person name="Gutensohn M."/>
            <person name="Harholt J."/>
            <person name="Hattori M."/>
            <person name="Heyl A."/>
            <person name="Hirai T."/>
            <person name="Hiwatashi Y."/>
            <person name="Ishikawa M."/>
            <person name="Iwata M."/>
            <person name="Karol K.G."/>
            <person name="Koehler B."/>
            <person name="Kolukisaoglu U."/>
            <person name="Kubo M."/>
            <person name="Kurata T."/>
            <person name="Lalonde S."/>
            <person name="Li K."/>
            <person name="Li Y."/>
            <person name="Litt A."/>
            <person name="Lyons E."/>
            <person name="Manning G."/>
            <person name="Maruyama T."/>
            <person name="Michael T.P."/>
            <person name="Mikami K."/>
            <person name="Miyazaki S."/>
            <person name="Morinaga S."/>
            <person name="Murata T."/>
            <person name="Mueller-Roeber B."/>
            <person name="Nelson D.R."/>
            <person name="Obara M."/>
            <person name="Oguri Y."/>
            <person name="Olmstead R.G."/>
            <person name="Onodera N."/>
            <person name="Petersen B.L."/>
            <person name="Pils B."/>
            <person name="Prigge M."/>
            <person name="Rensing S.A."/>
            <person name="Riano-Pachon D.M."/>
            <person name="Roberts A.W."/>
            <person name="Sato Y."/>
            <person name="Scheller H.V."/>
            <person name="Schulz B."/>
            <person name="Schulz C."/>
            <person name="Shakirov E.V."/>
            <person name="Shibagaki N."/>
            <person name="Shinohara N."/>
            <person name="Shippen D.E."/>
            <person name="Soerensen I."/>
            <person name="Sotooka R."/>
            <person name="Sugimoto N."/>
            <person name="Sugita M."/>
            <person name="Sumikawa N."/>
            <person name="Tanurdzic M."/>
            <person name="Theissen G."/>
            <person name="Ulvskov P."/>
            <person name="Wakazuki S."/>
            <person name="Weng J.K."/>
            <person name="Willats W.W."/>
            <person name="Wipf D."/>
            <person name="Wolf P.G."/>
            <person name="Yang L."/>
            <person name="Zimmer A.D."/>
            <person name="Zhu Q."/>
            <person name="Mitros T."/>
            <person name="Hellsten U."/>
            <person name="Loque D."/>
            <person name="Otillar R."/>
            <person name="Salamov A."/>
            <person name="Schmutz J."/>
            <person name="Shapiro H."/>
            <person name="Lindquist E."/>
            <person name="Lucas S."/>
            <person name="Rokhsar D."/>
            <person name="Grigoriev I.V."/>
        </authorList>
    </citation>
    <scope>NUCLEOTIDE SEQUENCE [LARGE SCALE GENOMIC DNA]</scope>
</reference>
<evidence type="ECO:0000256" key="1">
    <source>
        <dbReference type="ARBA" id="ARBA00001933"/>
    </source>
</evidence>
<dbReference type="KEGG" id="smo:SELMODRAFT_59797"/>
<keyword evidence="9" id="KW-1185">Reference proteome</keyword>
<feature type="non-terminal residue" evidence="8">
    <location>
        <position position="101"/>
    </location>
</feature>
<dbReference type="PANTHER" id="PTHR11879:SF22">
    <property type="entry name" value="ASPARTATE AMINOTRANSFERASE, MITOCHONDRIAL"/>
    <property type="match status" value="1"/>
</dbReference>
<dbReference type="GO" id="GO:0004069">
    <property type="term" value="F:L-aspartate:2-oxoglutarate aminotransferase activity"/>
    <property type="evidence" value="ECO:0007669"/>
    <property type="project" value="UniProtKB-EC"/>
</dbReference>
<feature type="non-terminal residue" evidence="8">
    <location>
        <position position="1"/>
    </location>
</feature>
<dbReference type="STRING" id="88036.D8SEM9"/>
<evidence type="ECO:0000256" key="6">
    <source>
        <dbReference type="ARBA" id="ARBA00049185"/>
    </source>
</evidence>
<dbReference type="Pfam" id="PF00155">
    <property type="entry name" value="Aminotran_1_2"/>
    <property type="match status" value="1"/>
</dbReference>
<dbReference type="Gramene" id="EFJ17145">
    <property type="protein sequence ID" value="EFJ17145"/>
    <property type="gene ID" value="SELMODRAFT_59797"/>
</dbReference>
<dbReference type="EMBL" id="GL377615">
    <property type="protein sequence ID" value="EFJ17145.1"/>
    <property type="molecule type" value="Genomic_DNA"/>
</dbReference>
<accession>D8SEM9</accession>
<dbReference type="InterPro" id="IPR004839">
    <property type="entry name" value="Aminotransferase_I/II_large"/>
</dbReference>
<dbReference type="HOGENOM" id="CLU_2299008_0_0_1"/>
<keyword evidence="3" id="KW-0032">Aminotransferase</keyword>
<protein>
    <recommendedName>
        <fullName evidence="7">Aminotransferase class I/classII large domain-containing protein</fullName>
    </recommendedName>
</protein>
<dbReference type="InterPro" id="IPR015421">
    <property type="entry name" value="PyrdxlP-dep_Trfase_major"/>
</dbReference>
<dbReference type="AlphaFoldDB" id="D8SEM9"/>
<dbReference type="GO" id="GO:0030170">
    <property type="term" value="F:pyridoxal phosphate binding"/>
    <property type="evidence" value="ECO:0007669"/>
    <property type="project" value="InterPro"/>
</dbReference>
<name>D8SEM9_SELML</name>
<dbReference type="InParanoid" id="D8SEM9"/>
<keyword evidence="4" id="KW-0808">Transferase</keyword>
<evidence type="ECO:0000256" key="2">
    <source>
        <dbReference type="ARBA" id="ARBA00011738"/>
    </source>
</evidence>